<dbReference type="PROSITE" id="PS00163">
    <property type="entry name" value="FUMARATE_LYASES"/>
    <property type="match status" value="1"/>
</dbReference>
<dbReference type="AlphaFoldDB" id="A0A917DF11"/>
<comment type="pathway">
    <text evidence="2 12">Purine metabolism; AMP biosynthesis via de novo pathway; AMP from IMP: step 2/2.</text>
</comment>
<dbReference type="SUPFAM" id="SSF48557">
    <property type="entry name" value="L-aspartase-like"/>
    <property type="match status" value="1"/>
</dbReference>
<dbReference type="InterPro" id="IPR008948">
    <property type="entry name" value="L-Aspartase-like"/>
</dbReference>
<evidence type="ECO:0000256" key="8">
    <source>
        <dbReference type="ARBA" id="ARBA00024477"/>
    </source>
</evidence>
<dbReference type="Gene3D" id="1.10.40.30">
    <property type="entry name" value="Fumarase/aspartase (C-terminal domain)"/>
    <property type="match status" value="1"/>
</dbReference>
<evidence type="ECO:0000256" key="2">
    <source>
        <dbReference type="ARBA" id="ARBA00004734"/>
    </source>
</evidence>
<evidence type="ECO:0000256" key="9">
    <source>
        <dbReference type="ARBA" id="ARBA00030717"/>
    </source>
</evidence>
<dbReference type="FunFam" id="1.10.40.30:FF:000007">
    <property type="entry name" value="Adenylosuccinate lyase"/>
    <property type="match status" value="1"/>
</dbReference>
<evidence type="ECO:0000256" key="3">
    <source>
        <dbReference type="ARBA" id="ARBA00008273"/>
    </source>
</evidence>
<comment type="caution">
    <text evidence="14">The sequence shown here is derived from an EMBL/GenBank/DDBJ whole genome shotgun (WGS) entry which is preliminary data.</text>
</comment>
<evidence type="ECO:0000256" key="11">
    <source>
        <dbReference type="NCBIfam" id="TIGR00928"/>
    </source>
</evidence>
<comment type="similarity">
    <text evidence="3 12">Belongs to the lyase 1 family. Adenylosuccinate lyase subfamily.</text>
</comment>
<protein>
    <recommendedName>
        <fullName evidence="5 11">Adenylosuccinate lyase</fullName>
        <shortName evidence="12">ASL</shortName>
        <ecNumber evidence="4 11">4.3.2.2</ecNumber>
    </recommendedName>
    <alternativeName>
        <fullName evidence="9 12">Adenylosuccinase</fullName>
    </alternativeName>
</protein>
<dbReference type="NCBIfam" id="TIGR00928">
    <property type="entry name" value="purB"/>
    <property type="match status" value="1"/>
</dbReference>
<comment type="catalytic activity">
    <reaction evidence="10">
        <text>N(6)-(1,2-dicarboxyethyl)-AMP = fumarate + AMP</text>
        <dbReference type="Rhea" id="RHEA:16853"/>
        <dbReference type="ChEBI" id="CHEBI:29806"/>
        <dbReference type="ChEBI" id="CHEBI:57567"/>
        <dbReference type="ChEBI" id="CHEBI:456215"/>
        <dbReference type="EC" id="4.3.2.2"/>
    </reaction>
    <physiologicalReaction direction="left-to-right" evidence="10">
        <dbReference type="Rhea" id="RHEA:16854"/>
    </physiologicalReaction>
</comment>
<dbReference type="InterPro" id="IPR024083">
    <property type="entry name" value="Fumarase/histidase_N"/>
</dbReference>
<evidence type="ECO:0000256" key="1">
    <source>
        <dbReference type="ARBA" id="ARBA00004706"/>
    </source>
</evidence>
<dbReference type="Pfam" id="PF10397">
    <property type="entry name" value="ADSL_C"/>
    <property type="match status" value="1"/>
</dbReference>
<dbReference type="GO" id="GO:0044208">
    <property type="term" value="P:'de novo' AMP biosynthetic process"/>
    <property type="evidence" value="ECO:0007669"/>
    <property type="project" value="TreeGrafter"/>
</dbReference>
<organism evidence="14 15">
    <name type="scientific">Croceicoccus pelagius</name>
    <dbReference type="NCBI Taxonomy" id="1703341"/>
    <lineage>
        <taxon>Bacteria</taxon>
        <taxon>Pseudomonadati</taxon>
        <taxon>Pseudomonadota</taxon>
        <taxon>Alphaproteobacteria</taxon>
        <taxon>Sphingomonadales</taxon>
        <taxon>Erythrobacteraceae</taxon>
        <taxon>Croceicoccus</taxon>
    </lineage>
</organism>
<feature type="domain" description="Adenylosuccinate lyase C-terminal" evidence="13">
    <location>
        <begin position="353"/>
        <end position="435"/>
    </location>
</feature>
<keyword evidence="7 12" id="KW-0456">Lyase</keyword>
<evidence type="ECO:0000259" key="13">
    <source>
        <dbReference type="SMART" id="SM00998"/>
    </source>
</evidence>
<comment type="catalytic activity">
    <reaction evidence="8">
        <text>(2S)-2-[5-amino-1-(5-phospho-beta-D-ribosyl)imidazole-4-carboxamido]succinate = 5-amino-1-(5-phospho-beta-D-ribosyl)imidazole-4-carboxamide + fumarate</text>
        <dbReference type="Rhea" id="RHEA:23920"/>
        <dbReference type="ChEBI" id="CHEBI:29806"/>
        <dbReference type="ChEBI" id="CHEBI:58443"/>
        <dbReference type="ChEBI" id="CHEBI:58475"/>
        <dbReference type="EC" id="4.3.2.2"/>
    </reaction>
    <physiologicalReaction direction="left-to-right" evidence="8">
        <dbReference type="Rhea" id="RHEA:23921"/>
    </physiologicalReaction>
</comment>
<dbReference type="Gene3D" id="1.10.275.10">
    <property type="entry name" value="Fumarase/aspartase (N-terminal domain)"/>
    <property type="match status" value="1"/>
</dbReference>
<evidence type="ECO:0000313" key="14">
    <source>
        <dbReference type="EMBL" id="GGD31480.1"/>
    </source>
</evidence>
<name>A0A917DF11_9SPHN</name>
<gene>
    <name evidence="14" type="ORF">GCM10010989_01950</name>
</gene>
<evidence type="ECO:0000256" key="4">
    <source>
        <dbReference type="ARBA" id="ARBA00012339"/>
    </source>
</evidence>
<dbReference type="GO" id="GO:0005829">
    <property type="term" value="C:cytosol"/>
    <property type="evidence" value="ECO:0007669"/>
    <property type="project" value="TreeGrafter"/>
</dbReference>
<dbReference type="PANTHER" id="PTHR43172">
    <property type="entry name" value="ADENYLOSUCCINATE LYASE"/>
    <property type="match status" value="1"/>
</dbReference>
<keyword evidence="6 12" id="KW-0658">Purine biosynthesis</keyword>
<dbReference type="Gene3D" id="1.20.200.10">
    <property type="entry name" value="Fumarase/aspartase (Central domain)"/>
    <property type="match status" value="1"/>
</dbReference>
<dbReference type="InterPro" id="IPR019468">
    <property type="entry name" value="AdenyloSucc_lyase_C"/>
</dbReference>
<dbReference type="SMART" id="SM00998">
    <property type="entry name" value="ADSL_C"/>
    <property type="match status" value="1"/>
</dbReference>
<dbReference type="Pfam" id="PF00206">
    <property type="entry name" value="Lyase_1"/>
    <property type="match status" value="1"/>
</dbReference>
<evidence type="ECO:0000313" key="15">
    <source>
        <dbReference type="Proteomes" id="UP000598997"/>
    </source>
</evidence>
<dbReference type="EC" id="4.3.2.2" evidence="4 11"/>
<dbReference type="Proteomes" id="UP000598997">
    <property type="component" value="Unassembled WGS sequence"/>
</dbReference>
<dbReference type="GO" id="GO:0070626">
    <property type="term" value="F:(S)-2-(5-amino-1-(5-phospho-D-ribosyl)imidazole-4-carboxamido) succinate lyase (fumarate-forming) activity"/>
    <property type="evidence" value="ECO:0007669"/>
    <property type="project" value="TreeGrafter"/>
</dbReference>
<dbReference type="GO" id="GO:0004018">
    <property type="term" value="F:N6-(1,2-dicarboxyethyl)AMP AMP-lyase (fumarate-forming) activity"/>
    <property type="evidence" value="ECO:0007669"/>
    <property type="project" value="UniProtKB-UniRule"/>
</dbReference>
<dbReference type="PRINTS" id="PR00149">
    <property type="entry name" value="FUMRATELYASE"/>
</dbReference>
<dbReference type="FunFam" id="1.20.200.10:FF:000008">
    <property type="entry name" value="Adenylosuccinate lyase"/>
    <property type="match status" value="1"/>
</dbReference>
<dbReference type="CDD" id="cd01360">
    <property type="entry name" value="Adenylsuccinate_lyase_1"/>
    <property type="match status" value="1"/>
</dbReference>
<proteinExistence type="inferred from homology"/>
<dbReference type="InterPro" id="IPR022761">
    <property type="entry name" value="Fumarate_lyase_N"/>
</dbReference>
<evidence type="ECO:0000256" key="12">
    <source>
        <dbReference type="RuleBase" id="RU361172"/>
    </source>
</evidence>
<evidence type="ECO:0000256" key="7">
    <source>
        <dbReference type="ARBA" id="ARBA00023239"/>
    </source>
</evidence>
<dbReference type="PRINTS" id="PR00145">
    <property type="entry name" value="ARGSUCLYASE"/>
</dbReference>
<dbReference type="RefSeq" id="WP_066765735.1">
    <property type="nucleotide sequence ID" value="NZ_BMIO01000001.1"/>
</dbReference>
<keyword evidence="15" id="KW-1185">Reference proteome</keyword>
<dbReference type="PANTHER" id="PTHR43172:SF1">
    <property type="entry name" value="ADENYLOSUCCINATE LYASE"/>
    <property type="match status" value="1"/>
</dbReference>
<accession>A0A917DF11</accession>
<evidence type="ECO:0000256" key="5">
    <source>
        <dbReference type="ARBA" id="ARBA00017058"/>
    </source>
</evidence>
<sequence>MVPRYARPAMTAIWEPEMKYAIWFEIEAHATDKLGELGVVPASAGKALWDWWKTNPKIDVEAIDAIEAVTKHDVIAFLTWVAENVGDEARFMHQGMTSSDVLDTTLAVQLDRAAAILLEDLDKLLAAIRTRAEEHKYTPTIGRSHGIHAEPVTFGLKMAEAYAEFSRCKERLEFARKEIATCAISGAVGTFANIDPSVEEYVAEKMGLAVEPVSTQVIPRDRHAMFFAVLGVIASSIERLAVEVRHLQRTEVLEAEEYFSPGQKGSSAMPHKRNPILTENLTGLARVVRGATVPAMENVALWHERDISHSSVERFIGPDATITLDFALTRLTGVIEKLLVYPERMQKNLDRMGGLVHSQRVLLALTQAGVSREDAYRLVQRNAMKVWESDGALSLLELLKADDEVTAALSEEQIEEKFDLDYHFKNVDTIFARVFG</sequence>
<dbReference type="InterPro" id="IPR020557">
    <property type="entry name" value="Fumarate_lyase_CS"/>
</dbReference>
<evidence type="ECO:0000256" key="6">
    <source>
        <dbReference type="ARBA" id="ARBA00022755"/>
    </source>
</evidence>
<dbReference type="EMBL" id="BMIO01000001">
    <property type="protein sequence ID" value="GGD31480.1"/>
    <property type="molecule type" value="Genomic_DNA"/>
</dbReference>
<evidence type="ECO:0000256" key="10">
    <source>
        <dbReference type="ARBA" id="ARBA00049115"/>
    </source>
</evidence>
<dbReference type="InterPro" id="IPR004769">
    <property type="entry name" value="Pur_lyase"/>
</dbReference>
<comment type="pathway">
    <text evidence="1 12">Purine metabolism; IMP biosynthesis via de novo pathway; 5-amino-1-(5-phospho-D-ribosyl)imidazole-4-carboxamide from 5-amino-1-(5-phospho-D-ribosyl)imidazole-4-carboxylate: step 2/2.</text>
</comment>
<dbReference type="InterPro" id="IPR000362">
    <property type="entry name" value="Fumarate_lyase_fam"/>
</dbReference>
<dbReference type="OrthoDB" id="9768878at2"/>
<reference evidence="14 15" key="1">
    <citation type="journal article" date="2014" name="Int. J. Syst. Evol. Microbiol.">
        <title>Complete genome sequence of Corynebacterium casei LMG S-19264T (=DSM 44701T), isolated from a smear-ripened cheese.</title>
        <authorList>
            <consortium name="US DOE Joint Genome Institute (JGI-PGF)"/>
            <person name="Walter F."/>
            <person name="Albersmeier A."/>
            <person name="Kalinowski J."/>
            <person name="Ruckert C."/>
        </authorList>
    </citation>
    <scope>NUCLEOTIDE SEQUENCE [LARGE SCALE GENOMIC DNA]</scope>
    <source>
        <strain evidence="14 15">CGMCC 1.15358</strain>
    </source>
</reference>